<reference evidence="3" key="1">
    <citation type="submission" date="2023-08" db="EMBL/GenBank/DDBJ databases">
        <title>Genomic analyses of the natural microbiome of Caenorhabditis elegans.</title>
        <authorList>
            <person name="Samuel B."/>
        </authorList>
    </citation>
    <scope>NUCLEOTIDE SEQUENCE</scope>
    <source>
        <strain evidence="3">BIGb0220</strain>
    </source>
</reference>
<sequence length="243" mass="27147">MTFNLENGISALKAQIGHATYSMNYSRNFSDGTCDCSGAVYYALRLAGLPSLGYIPSTETLHSWLLSNGFELIAENQEWQMQEYDVIIWGKKGASAGSFGHTGIALDAQNWIECTGWSGGGNGPDGGVIISNHDQRWTMCGCPYFYVYRLKNHLVQQNKINYPMSKEESEMLYSFAVKGGTGTMLFDGQNTLAFTGKNAKAAYDHYVGTYKEIMGKELPHQIKTEAQFKLWSELYPVKYLPFN</sequence>
<dbReference type="Gene3D" id="3.90.1720.10">
    <property type="entry name" value="endopeptidase domain like (from Nostoc punctiforme)"/>
    <property type="match status" value="1"/>
</dbReference>
<dbReference type="AlphaFoldDB" id="A0AAW5TMB0"/>
<dbReference type="RefSeq" id="WP_264653656.1">
    <property type="nucleotide sequence ID" value="NZ_JAOQNN010000001.1"/>
</dbReference>
<dbReference type="InterPro" id="IPR038765">
    <property type="entry name" value="Papain-like_cys_pep_sf"/>
</dbReference>
<comment type="caution">
    <text evidence="3">The sequence shown here is derived from an EMBL/GenBank/DDBJ whole genome shotgun (WGS) entry which is preliminary data.</text>
</comment>
<organism evidence="3 4">
    <name type="scientific">Lactococcus lactis</name>
    <dbReference type="NCBI Taxonomy" id="1358"/>
    <lineage>
        <taxon>Bacteria</taxon>
        <taxon>Bacillati</taxon>
        <taxon>Bacillota</taxon>
        <taxon>Bacilli</taxon>
        <taxon>Lactobacillales</taxon>
        <taxon>Streptococcaceae</taxon>
        <taxon>Lactococcus</taxon>
    </lineage>
</organism>
<dbReference type="EMBL" id="JAOQNN010000001">
    <property type="protein sequence ID" value="MCW2279866.1"/>
    <property type="molecule type" value="Genomic_DNA"/>
</dbReference>
<protein>
    <recommendedName>
        <fullName evidence="1">Bacteriophage lysin domain-containing protein</fullName>
    </recommendedName>
</protein>
<name>A0AAW5TMB0_9LACT</name>
<dbReference type="EMBL" id="JAOQNN010000001">
    <property type="protein sequence ID" value="MCW2280410.1"/>
    <property type="molecule type" value="Genomic_DNA"/>
</dbReference>
<proteinExistence type="predicted"/>
<evidence type="ECO:0000313" key="3">
    <source>
        <dbReference type="EMBL" id="MCW2280410.1"/>
    </source>
</evidence>
<gene>
    <name evidence="2" type="ORF">M2256_000324</name>
    <name evidence="3" type="ORF">M2256_000868</name>
</gene>
<evidence type="ECO:0000259" key="1">
    <source>
        <dbReference type="Pfam" id="PF05382"/>
    </source>
</evidence>
<feature type="domain" description="Bacteriophage lysin" evidence="1">
    <location>
        <begin position="4"/>
        <end position="152"/>
    </location>
</feature>
<evidence type="ECO:0000313" key="4">
    <source>
        <dbReference type="Proteomes" id="UP001207687"/>
    </source>
</evidence>
<dbReference type="InterPro" id="IPR008044">
    <property type="entry name" value="Phage_lysin"/>
</dbReference>
<dbReference type="SUPFAM" id="SSF54001">
    <property type="entry name" value="Cysteine proteinases"/>
    <property type="match status" value="1"/>
</dbReference>
<dbReference type="Pfam" id="PF05382">
    <property type="entry name" value="Amidase_5"/>
    <property type="match status" value="1"/>
</dbReference>
<evidence type="ECO:0000313" key="2">
    <source>
        <dbReference type="EMBL" id="MCW2279866.1"/>
    </source>
</evidence>
<dbReference type="Proteomes" id="UP001207687">
    <property type="component" value="Unassembled WGS sequence"/>
</dbReference>
<accession>A0AAW5TMB0</accession>